<feature type="compositionally biased region" description="Basic and acidic residues" evidence="1">
    <location>
        <begin position="114"/>
        <end position="124"/>
    </location>
</feature>
<keyword evidence="3" id="KW-1185">Reference proteome</keyword>
<comment type="caution">
    <text evidence="2">The sequence shown here is derived from an EMBL/GenBank/DDBJ whole genome shotgun (WGS) entry which is preliminary data.</text>
</comment>
<accession>A0A3M7RZ24</accession>
<sequence length="585" mass="67159">MKMRNSKSASTLAKNKYYNEKTLLDLARTNTFTFDDLQLNESKSDQLILGVKRSNLLPRTKSANFEQNYHSQAKIKKFIAKSVAHVNINSHFKIENSASVKSNNPSSDSSTSMDRGETCQKSPVDRELKAYVHQKKNIREKLHDHWKLELNAKSLHKGAPMNVINDQMYKPDHQWININISSNQRNNKTSLIDTFTADFDKESETESYKVSGDVGSVISQKLVNGEQMRICRNGQPVQKDSTLDDSNDPSSFIIHHQQNNKDHTHLFSQIPIPRNSILSWNDQVKKQNIRIIEPSVSETKVEQPSSTRPERKLIVKKLVDEEKFKPKTKKPIIDSKEYKETLNRSPRRQNTIKPIEVTRTKTPVEIVGISRRSTQVTDLEPKSPVYKDHKIVDPEEIFTVRLRPARSFKTNGKLYENLNEKNYDEILGNLTNRFDNEKNQDFNDLLKKKSNKKVNLDKRKQTSFNADSKLNSNSKDSNLKLLEKKYKKLISSNNGANIGNLSSSKYSHNFEPDSQILKNLNVFKTNSSYESLKINLKDPQLTENVNFRLNSIADGLHEFNSGKHLAKLSFTPLKPLSTQFTKINS</sequence>
<evidence type="ECO:0000313" key="3">
    <source>
        <dbReference type="Proteomes" id="UP000276133"/>
    </source>
</evidence>
<reference evidence="2 3" key="1">
    <citation type="journal article" date="2018" name="Sci. Rep.">
        <title>Genomic signatures of local adaptation to the degree of environmental predictability in rotifers.</title>
        <authorList>
            <person name="Franch-Gras L."/>
            <person name="Hahn C."/>
            <person name="Garcia-Roger E.M."/>
            <person name="Carmona M.J."/>
            <person name="Serra M."/>
            <person name="Gomez A."/>
        </authorList>
    </citation>
    <scope>NUCLEOTIDE SEQUENCE [LARGE SCALE GENOMIC DNA]</scope>
    <source>
        <strain evidence="2">HYR1</strain>
    </source>
</reference>
<name>A0A3M7RZ24_BRAPC</name>
<feature type="region of interest" description="Disordered" evidence="1">
    <location>
        <begin position="97"/>
        <end position="124"/>
    </location>
</feature>
<dbReference type="OrthoDB" id="10564216at2759"/>
<dbReference type="Proteomes" id="UP000276133">
    <property type="component" value="Unassembled WGS sequence"/>
</dbReference>
<feature type="compositionally biased region" description="Low complexity" evidence="1">
    <location>
        <begin position="97"/>
        <end position="112"/>
    </location>
</feature>
<gene>
    <name evidence="2" type="ORF">BpHYR1_027477</name>
</gene>
<evidence type="ECO:0000256" key="1">
    <source>
        <dbReference type="SAM" id="MobiDB-lite"/>
    </source>
</evidence>
<dbReference type="EMBL" id="REGN01002362">
    <property type="protein sequence ID" value="RNA28577.1"/>
    <property type="molecule type" value="Genomic_DNA"/>
</dbReference>
<dbReference type="AlphaFoldDB" id="A0A3M7RZ24"/>
<protein>
    <submittedName>
        <fullName evidence="2">Uncharacterized protein</fullName>
    </submittedName>
</protein>
<proteinExistence type="predicted"/>
<evidence type="ECO:0000313" key="2">
    <source>
        <dbReference type="EMBL" id="RNA28577.1"/>
    </source>
</evidence>
<organism evidence="2 3">
    <name type="scientific">Brachionus plicatilis</name>
    <name type="common">Marine rotifer</name>
    <name type="synonym">Brachionus muelleri</name>
    <dbReference type="NCBI Taxonomy" id="10195"/>
    <lineage>
        <taxon>Eukaryota</taxon>
        <taxon>Metazoa</taxon>
        <taxon>Spiralia</taxon>
        <taxon>Gnathifera</taxon>
        <taxon>Rotifera</taxon>
        <taxon>Eurotatoria</taxon>
        <taxon>Monogononta</taxon>
        <taxon>Pseudotrocha</taxon>
        <taxon>Ploima</taxon>
        <taxon>Brachionidae</taxon>
        <taxon>Brachionus</taxon>
    </lineage>
</organism>
<feature type="region of interest" description="Disordered" evidence="1">
    <location>
        <begin position="452"/>
        <end position="471"/>
    </location>
</feature>